<gene>
    <name evidence="1" type="ORF">V7S43_010556</name>
</gene>
<sequence length="93" mass="10404">MGMSESSVDARFFKSGGSLRYFFSGDFRIAKSGWKAIEESGHAEGLLTDFGVSGDKQIDRIRMQGVQDRNNADHYVDMEMWTSCVTSRAVLNL</sequence>
<reference evidence="1 2" key="1">
    <citation type="submission" date="2024-09" db="EMBL/GenBank/DDBJ databases">
        <title>Genome sequencing and assembly of Phytophthora oleae, isolate VK10A, causative agent of rot of olive drupes.</title>
        <authorList>
            <person name="Conti Taguali S."/>
            <person name="Riolo M."/>
            <person name="La Spada F."/>
            <person name="Cacciola S.O."/>
            <person name="Dionisio G."/>
        </authorList>
    </citation>
    <scope>NUCLEOTIDE SEQUENCE [LARGE SCALE GENOMIC DNA]</scope>
    <source>
        <strain evidence="1 2">VK10A</strain>
    </source>
</reference>
<dbReference type="AlphaFoldDB" id="A0ABD3FCS9"/>
<protein>
    <submittedName>
        <fullName evidence="1">Uncharacterized protein</fullName>
    </submittedName>
</protein>
<dbReference type="EMBL" id="JBIMZQ010000024">
    <property type="protein sequence ID" value="KAL3664227.1"/>
    <property type="molecule type" value="Genomic_DNA"/>
</dbReference>
<evidence type="ECO:0000313" key="2">
    <source>
        <dbReference type="Proteomes" id="UP001632037"/>
    </source>
</evidence>
<comment type="caution">
    <text evidence="1">The sequence shown here is derived from an EMBL/GenBank/DDBJ whole genome shotgun (WGS) entry which is preliminary data.</text>
</comment>
<evidence type="ECO:0000313" key="1">
    <source>
        <dbReference type="EMBL" id="KAL3664227.1"/>
    </source>
</evidence>
<accession>A0ABD3FCS9</accession>
<keyword evidence="2" id="KW-1185">Reference proteome</keyword>
<proteinExistence type="predicted"/>
<name>A0ABD3FCS9_9STRA</name>
<dbReference type="Proteomes" id="UP001632037">
    <property type="component" value="Unassembled WGS sequence"/>
</dbReference>
<organism evidence="1 2">
    <name type="scientific">Phytophthora oleae</name>
    <dbReference type="NCBI Taxonomy" id="2107226"/>
    <lineage>
        <taxon>Eukaryota</taxon>
        <taxon>Sar</taxon>
        <taxon>Stramenopiles</taxon>
        <taxon>Oomycota</taxon>
        <taxon>Peronosporomycetes</taxon>
        <taxon>Peronosporales</taxon>
        <taxon>Peronosporaceae</taxon>
        <taxon>Phytophthora</taxon>
    </lineage>
</organism>